<evidence type="ECO:0000313" key="2">
    <source>
        <dbReference type="Proteomes" id="UP000606900"/>
    </source>
</evidence>
<proteinExistence type="predicted"/>
<comment type="caution">
    <text evidence="1">The sequence shown here is derived from an EMBL/GenBank/DDBJ whole genome shotgun (WGS) entry which is preliminary data.</text>
</comment>
<name>A0A843AMI9_METFO</name>
<dbReference type="AlphaFoldDB" id="A0A843AMI9"/>
<dbReference type="EMBL" id="JADIIL010000015">
    <property type="protein sequence ID" value="MBF4474621.1"/>
    <property type="molecule type" value="Genomic_DNA"/>
</dbReference>
<organism evidence="1 2">
    <name type="scientific">Methanobacterium formicicum</name>
    <dbReference type="NCBI Taxonomy" id="2162"/>
    <lineage>
        <taxon>Archaea</taxon>
        <taxon>Methanobacteriati</taxon>
        <taxon>Methanobacteriota</taxon>
        <taxon>Methanomada group</taxon>
        <taxon>Methanobacteria</taxon>
        <taxon>Methanobacteriales</taxon>
        <taxon>Methanobacteriaceae</taxon>
        <taxon>Methanobacterium</taxon>
    </lineage>
</organism>
<protein>
    <submittedName>
        <fullName evidence="1">Uncharacterized protein</fullName>
    </submittedName>
</protein>
<reference evidence="1" key="1">
    <citation type="submission" date="2020-10" db="EMBL/GenBank/DDBJ databases">
        <title>Dehalococcoides mccartyi of a TCE/Cr reducing biochatode.</title>
        <authorList>
            <person name="Matturro B."/>
        </authorList>
    </citation>
    <scope>NUCLEOTIDE SEQUENCE</scope>
    <source>
        <strain evidence="1">Bin2</strain>
    </source>
</reference>
<dbReference type="RefSeq" id="WP_276698672.1">
    <property type="nucleotide sequence ID" value="NZ_JADIIL010000015.1"/>
</dbReference>
<evidence type="ECO:0000313" key="1">
    <source>
        <dbReference type="EMBL" id="MBF4474621.1"/>
    </source>
</evidence>
<gene>
    <name evidence="1" type="ORF">ISP06_03990</name>
</gene>
<sequence>MEYLRGIVNGVNMVSSEEIKLKLAAIREGADPEEWVQAALEMQRPLEWVDGSCIIDFDSLPVEDLAITIKTLFEEGGYQLEDGTPVNGIYGRGNDLSHLLIGYLASRYRFKIEIYKEGEITFLKIYKAMTGIMEGIISGWEGLALYNTEFHRIINTIKYLGPNHEGYMVCDKCGGYYKLQPGESPDDFTDKCECGGNLNYIEEADFQEE</sequence>
<dbReference type="Proteomes" id="UP000606900">
    <property type="component" value="Unassembled WGS sequence"/>
</dbReference>
<accession>A0A843AMI9</accession>